<accession>A0A8S5P7P3</accession>
<reference evidence="1" key="1">
    <citation type="journal article" date="2021" name="Proc. Natl. Acad. Sci. U.S.A.">
        <title>A Catalog of Tens of Thousands of Viruses from Human Metagenomes Reveals Hidden Associations with Chronic Diseases.</title>
        <authorList>
            <person name="Tisza M.J."/>
            <person name="Buck C.B."/>
        </authorList>
    </citation>
    <scope>NUCLEOTIDE SEQUENCE</scope>
    <source>
        <strain evidence="1">CtsUY14</strain>
    </source>
</reference>
<protein>
    <submittedName>
        <fullName evidence="1">Uncharacterized protein</fullName>
    </submittedName>
</protein>
<sequence length="85" mass="9925">MKLYALFKDGELYRASYEQNTPFYMSIKGAEKALQSVTNIRNIPHNLEGASITQKREYLEELKTHFTIIEFKLIKDGEINVKSRI</sequence>
<name>A0A8S5P7P3_9CAUD</name>
<proteinExistence type="predicted"/>
<dbReference type="EMBL" id="BK015346">
    <property type="protein sequence ID" value="DAE02457.1"/>
    <property type="molecule type" value="Genomic_DNA"/>
</dbReference>
<organism evidence="1">
    <name type="scientific">Siphoviridae sp. ctsUY14</name>
    <dbReference type="NCBI Taxonomy" id="2825693"/>
    <lineage>
        <taxon>Viruses</taxon>
        <taxon>Duplodnaviria</taxon>
        <taxon>Heunggongvirae</taxon>
        <taxon>Uroviricota</taxon>
        <taxon>Caudoviricetes</taxon>
    </lineage>
</organism>
<evidence type="ECO:0000313" key="1">
    <source>
        <dbReference type="EMBL" id="DAE02457.1"/>
    </source>
</evidence>